<evidence type="ECO:0000313" key="3">
    <source>
        <dbReference type="EMBL" id="SHH04546.1"/>
    </source>
</evidence>
<accession>A0A1M5PSJ9</accession>
<keyword evidence="3" id="KW-0830">Ubiquinone</keyword>
<dbReference type="InterPro" id="IPR029063">
    <property type="entry name" value="SAM-dependent_MTases_sf"/>
</dbReference>
<reference evidence="3 4" key="1">
    <citation type="submission" date="2016-11" db="EMBL/GenBank/DDBJ databases">
        <authorList>
            <person name="Jaros S."/>
            <person name="Januszkiewicz K."/>
            <person name="Wedrychowicz H."/>
        </authorList>
    </citation>
    <scope>NUCLEOTIDE SEQUENCE [LARGE SCALE GENOMIC DNA]</scope>
    <source>
        <strain evidence="3 4">DSM 21120</strain>
    </source>
</reference>
<feature type="domain" description="Methyltransferase" evidence="2">
    <location>
        <begin position="71"/>
        <end position="164"/>
    </location>
</feature>
<dbReference type="AlphaFoldDB" id="A0A1M5PSJ9"/>
<dbReference type="Gene3D" id="3.40.50.150">
    <property type="entry name" value="Vaccinia Virus protein VP39"/>
    <property type="match status" value="1"/>
</dbReference>
<name>A0A1M5PSJ9_9FIRM</name>
<sequence>MLEKNNCLLEKPELFKTGEILFWEDEYISRQLLNAHLNPSIDSASRKIDFIEKSVEWIFKIASPLTNPLLLDLGCGPGLYAEKFSQLGYDVTGIDISKNSIKYAKNSALSKNLNINYLVCDYLKLNYKNSFDLATLIYCDYGALSDLNRKLLLEKIYLALKPKGRLLFDVFSTRKFHYFSENKTWNVFKNNGFWSPHKYLELIARYKYPNYITLEHYTIITNKNTKSYYVWNSHFNRETLIKECRDAGFNILDIYGNVAGEKYTENSNTIAILLEKPL</sequence>
<dbReference type="STRING" id="1120995.SAMN02745245_00445"/>
<keyword evidence="3" id="KW-0489">Methyltransferase</keyword>
<dbReference type="Pfam" id="PF13649">
    <property type="entry name" value="Methyltransf_25"/>
    <property type="match status" value="1"/>
</dbReference>
<evidence type="ECO:0000313" key="4">
    <source>
        <dbReference type="Proteomes" id="UP000184032"/>
    </source>
</evidence>
<organism evidence="3 4">
    <name type="scientific">Anaerosphaera aminiphila DSM 21120</name>
    <dbReference type="NCBI Taxonomy" id="1120995"/>
    <lineage>
        <taxon>Bacteria</taxon>
        <taxon>Bacillati</taxon>
        <taxon>Bacillota</taxon>
        <taxon>Tissierellia</taxon>
        <taxon>Tissierellales</taxon>
        <taxon>Peptoniphilaceae</taxon>
        <taxon>Anaerosphaera</taxon>
    </lineage>
</organism>
<dbReference type="SUPFAM" id="SSF53335">
    <property type="entry name" value="S-adenosyl-L-methionine-dependent methyltransferases"/>
    <property type="match status" value="1"/>
</dbReference>
<dbReference type="GO" id="GO:0008168">
    <property type="term" value="F:methyltransferase activity"/>
    <property type="evidence" value="ECO:0007669"/>
    <property type="project" value="UniProtKB-KW"/>
</dbReference>
<keyword evidence="1" id="KW-0808">Transferase</keyword>
<dbReference type="InterPro" id="IPR041698">
    <property type="entry name" value="Methyltransf_25"/>
</dbReference>
<dbReference type="CDD" id="cd02440">
    <property type="entry name" value="AdoMet_MTases"/>
    <property type="match status" value="1"/>
</dbReference>
<evidence type="ECO:0000256" key="1">
    <source>
        <dbReference type="ARBA" id="ARBA00022679"/>
    </source>
</evidence>
<protein>
    <submittedName>
        <fullName evidence="3">Ubiquinone/menaquinone biosynthesis C-methylase UbiE</fullName>
    </submittedName>
</protein>
<dbReference type="PANTHER" id="PTHR43861">
    <property type="entry name" value="TRANS-ACONITATE 2-METHYLTRANSFERASE-RELATED"/>
    <property type="match status" value="1"/>
</dbReference>
<evidence type="ECO:0000259" key="2">
    <source>
        <dbReference type="Pfam" id="PF13649"/>
    </source>
</evidence>
<dbReference type="EMBL" id="FQXI01000001">
    <property type="protein sequence ID" value="SHH04546.1"/>
    <property type="molecule type" value="Genomic_DNA"/>
</dbReference>
<dbReference type="RefSeq" id="WP_073183292.1">
    <property type="nucleotide sequence ID" value="NZ_FQXI01000001.1"/>
</dbReference>
<dbReference type="OrthoDB" id="7365827at2"/>
<proteinExistence type="predicted"/>
<dbReference type="Proteomes" id="UP000184032">
    <property type="component" value="Unassembled WGS sequence"/>
</dbReference>
<gene>
    <name evidence="3" type="ORF">SAMN02745245_00445</name>
</gene>
<dbReference type="GO" id="GO:0032259">
    <property type="term" value="P:methylation"/>
    <property type="evidence" value="ECO:0007669"/>
    <property type="project" value="UniProtKB-KW"/>
</dbReference>
<keyword evidence="4" id="KW-1185">Reference proteome</keyword>